<evidence type="ECO:0000256" key="1">
    <source>
        <dbReference type="SAM" id="MobiDB-lite"/>
    </source>
</evidence>
<accession>A0A0P1ADD0</accession>
<dbReference type="RefSeq" id="XP_024575251.1">
    <property type="nucleotide sequence ID" value="XM_024724367.1"/>
</dbReference>
<dbReference type="AlphaFoldDB" id="A0A0P1ADD0"/>
<evidence type="ECO:0000313" key="2">
    <source>
        <dbReference type="EMBL" id="CEG38882.1"/>
    </source>
</evidence>
<dbReference type="GeneID" id="36403984"/>
<dbReference type="Proteomes" id="UP000054928">
    <property type="component" value="Unassembled WGS sequence"/>
</dbReference>
<sequence>MAFLYQTERIDSVFGDIGAHILSLQIALKFWEKGLEFTTNARFLRLFLIFARCYCILRLSLEHGARDTQHIRNEAIEFESKGNRADPAVIHAKVAPWLHWSRCRGKTRTEVNSQQYKRTRSHSKLNGSLQKPYHDNAVTSHSDAKLMLL</sequence>
<evidence type="ECO:0000313" key="3">
    <source>
        <dbReference type="Proteomes" id="UP000054928"/>
    </source>
</evidence>
<reference evidence="3" key="1">
    <citation type="submission" date="2014-09" db="EMBL/GenBank/DDBJ databases">
        <authorList>
            <person name="Sharma Rahul"/>
            <person name="Thines Marco"/>
        </authorList>
    </citation>
    <scope>NUCLEOTIDE SEQUENCE [LARGE SCALE GENOMIC DNA]</scope>
</reference>
<feature type="region of interest" description="Disordered" evidence="1">
    <location>
        <begin position="111"/>
        <end position="132"/>
    </location>
</feature>
<protein>
    <submittedName>
        <fullName evidence="2">Uncharacterized protein</fullName>
    </submittedName>
</protein>
<name>A0A0P1ADD0_PLAHL</name>
<organism evidence="2 3">
    <name type="scientific">Plasmopara halstedii</name>
    <name type="common">Downy mildew of sunflower</name>
    <dbReference type="NCBI Taxonomy" id="4781"/>
    <lineage>
        <taxon>Eukaryota</taxon>
        <taxon>Sar</taxon>
        <taxon>Stramenopiles</taxon>
        <taxon>Oomycota</taxon>
        <taxon>Peronosporomycetes</taxon>
        <taxon>Peronosporales</taxon>
        <taxon>Peronosporaceae</taxon>
        <taxon>Plasmopara</taxon>
    </lineage>
</organism>
<dbReference type="EMBL" id="CCYD01000322">
    <property type="protein sequence ID" value="CEG38882.1"/>
    <property type="molecule type" value="Genomic_DNA"/>
</dbReference>
<proteinExistence type="predicted"/>
<keyword evidence="3" id="KW-1185">Reference proteome</keyword>